<dbReference type="GO" id="GO:0046872">
    <property type="term" value="F:metal ion binding"/>
    <property type="evidence" value="ECO:0007669"/>
    <property type="project" value="InterPro"/>
</dbReference>
<dbReference type="PROSITE" id="PS50846">
    <property type="entry name" value="HMA_2"/>
    <property type="match status" value="1"/>
</dbReference>
<keyword evidence="2" id="KW-0732">Signal</keyword>
<dbReference type="SUPFAM" id="SSF55008">
    <property type="entry name" value="HMA, heavy metal-associated domain"/>
    <property type="match status" value="1"/>
</dbReference>
<feature type="region of interest" description="Disordered" evidence="1">
    <location>
        <begin position="92"/>
        <end position="112"/>
    </location>
</feature>
<evidence type="ECO:0000313" key="6">
    <source>
        <dbReference type="Proteomes" id="UP000198779"/>
    </source>
</evidence>
<feature type="chain" id="PRO_5041051783" evidence="2">
    <location>
        <begin position="20"/>
        <end position="112"/>
    </location>
</feature>
<evidence type="ECO:0000256" key="2">
    <source>
        <dbReference type="SAM" id="SignalP"/>
    </source>
</evidence>
<keyword evidence="6" id="KW-1185">Reference proteome</keyword>
<protein>
    <submittedName>
        <fullName evidence="5">Heavy-metal-associated domain-containing protein</fullName>
    </submittedName>
</protein>
<proteinExistence type="predicted"/>
<dbReference type="Gene3D" id="3.30.70.100">
    <property type="match status" value="1"/>
</dbReference>
<dbReference type="EMBL" id="FNCQ01000023">
    <property type="protein sequence ID" value="SDH34947.1"/>
    <property type="molecule type" value="Genomic_DNA"/>
</dbReference>
<feature type="signal peptide" evidence="2">
    <location>
        <begin position="1"/>
        <end position="19"/>
    </location>
</feature>
<accession>A0A1G8BNY3</accession>
<accession>A0A1H0I5H3</accession>
<evidence type="ECO:0000256" key="1">
    <source>
        <dbReference type="SAM" id="MobiDB-lite"/>
    </source>
</evidence>
<feature type="domain" description="HMA" evidence="3">
    <location>
        <begin position="24"/>
        <end position="90"/>
    </location>
</feature>
<dbReference type="Proteomes" id="UP000199134">
    <property type="component" value="Unassembled WGS sequence"/>
</dbReference>
<sequence>MKKAFVSFALMLMALGVSAKDIKTLVVTTEPQMHCASCENKIKGNLRFEKGVKGIDCNIPDQRVTITYDADKNKPENLIKAFEKFGYKATQVKKDEKKEEKKQDDKTKKTDK</sequence>
<name>A0A1H0I5H3_9BACT</name>
<dbReference type="RefSeq" id="WP_091819170.1">
    <property type="nucleotide sequence ID" value="NZ_CP091791.1"/>
</dbReference>
<dbReference type="Pfam" id="PF00403">
    <property type="entry name" value="HMA"/>
    <property type="match status" value="1"/>
</dbReference>
<evidence type="ECO:0000259" key="3">
    <source>
        <dbReference type="PROSITE" id="PS50846"/>
    </source>
</evidence>
<dbReference type="AlphaFoldDB" id="A0A1H0I5H3"/>
<dbReference type="OrthoDB" id="1121721at2"/>
<dbReference type="EMBL" id="FNIW01000013">
    <property type="protein sequence ID" value="SDO26714.1"/>
    <property type="molecule type" value="Genomic_DNA"/>
</dbReference>
<reference evidence="4 7" key="2">
    <citation type="submission" date="2016-10" db="EMBL/GenBank/DDBJ databases">
        <authorList>
            <person name="de Groot N.N."/>
        </authorList>
    </citation>
    <scope>NUCLEOTIDE SEQUENCE [LARGE SCALE GENOMIC DNA]</scope>
    <source>
        <strain evidence="7">BP1-145</strain>
        <strain evidence="4">BP1-148</strain>
    </source>
</reference>
<dbReference type="CDD" id="cd00371">
    <property type="entry name" value="HMA"/>
    <property type="match status" value="1"/>
</dbReference>
<evidence type="ECO:0000313" key="5">
    <source>
        <dbReference type="EMBL" id="SDO26714.1"/>
    </source>
</evidence>
<evidence type="ECO:0000313" key="7">
    <source>
        <dbReference type="Proteomes" id="UP000199134"/>
    </source>
</evidence>
<dbReference type="STRING" id="645274.SAMN04487901_12333"/>
<organism evidence="5 7">
    <name type="scientific">Prevotella communis</name>
    <dbReference type="NCBI Taxonomy" id="2913614"/>
    <lineage>
        <taxon>Bacteria</taxon>
        <taxon>Pseudomonadati</taxon>
        <taxon>Bacteroidota</taxon>
        <taxon>Bacteroidia</taxon>
        <taxon>Bacteroidales</taxon>
        <taxon>Prevotellaceae</taxon>
        <taxon>Prevotella</taxon>
    </lineage>
</organism>
<dbReference type="InterPro" id="IPR036163">
    <property type="entry name" value="HMA_dom_sf"/>
</dbReference>
<reference evidence="5 6" key="1">
    <citation type="submission" date="2016-10" db="EMBL/GenBank/DDBJ databases">
        <authorList>
            <person name="Varghese N."/>
            <person name="Submissions S."/>
        </authorList>
    </citation>
    <scope>NUCLEOTIDE SEQUENCE</scope>
    <source>
        <strain evidence="5">BP1-145</strain>
        <strain evidence="6">BP1-148</strain>
    </source>
</reference>
<dbReference type="InterPro" id="IPR006121">
    <property type="entry name" value="HMA_dom"/>
</dbReference>
<evidence type="ECO:0000313" key="4">
    <source>
        <dbReference type="EMBL" id="SDH34947.1"/>
    </source>
</evidence>
<dbReference type="Proteomes" id="UP000198779">
    <property type="component" value="Unassembled WGS sequence"/>
</dbReference>
<gene>
    <name evidence="5" type="ORF">SAMN04487900_11333</name>
    <name evidence="4" type="ORF">SAMN04487901_12333</name>
</gene>